<keyword evidence="3" id="KW-1185">Reference proteome</keyword>
<organism evidence="2 3">
    <name type="scientific">Castilleja foliolosa</name>
    <dbReference type="NCBI Taxonomy" id="1961234"/>
    <lineage>
        <taxon>Eukaryota</taxon>
        <taxon>Viridiplantae</taxon>
        <taxon>Streptophyta</taxon>
        <taxon>Embryophyta</taxon>
        <taxon>Tracheophyta</taxon>
        <taxon>Spermatophyta</taxon>
        <taxon>Magnoliopsida</taxon>
        <taxon>eudicotyledons</taxon>
        <taxon>Gunneridae</taxon>
        <taxon>Pentapetalae</taxon>
        <taxon>asterids</taxon>
        <taxon>lamiids</taxon>
        <taxon>Lamiales</taxon>
        <taxon>Orobanchaceae</taxon>
        <taxon>Pedicularideae</taxon>
        <taxon>Castillejinae</taxon>
        <taxon>Castilleja</taxon>
    </lineage>
</organism>
<protein>
    <submittedName>
        <fullName evidence="2">Uncharacterized protein</fullName>
    </submittedName>
</protein>
<feature type="region of interest" description="Disordered" evidence="1">
    <location>
        <begin position="79"/>
        <end position="98"/>
    </location>
</feature>
<evidence type="ECO:0000313" key="3">
    <source>
        <dbReference type="Proteomes" id="UP001632038"/>
    </source>
</evidence>
<accession>A0ABD3DVB7</accession>
<dbReference type="PANTHER" id="PTHR35726:SF4">
    <property type="entry name" value="GLUTAMIC ACID-RICH PROTEIN-LIKE"/>
    <property type="match status" value="1"/>
</dbReference>
<dbReference type="PANTHER" id="PTHR35726">
    <property type="entry name" value="GLUTAMIC ACID-RICH PROTEIN-LIKE"/>
    <property type="match status" value="1"/>
</dbReference>
<proteinExistence type="predicted"/>
<gene>
    <name evidence="2" type="ORF">CASFOL_010009</name>
</gene>
<dbReference type="EMBL" id="JAVIJP010000013">
    <property type="protein sequence ID" value="KAL3644829.1"/>
    <property type="molecule type" value="Genomic_DNA"/>
</dbReference>
<comment type="caution">
    <text evidence="2">The sequence shown here is derived from an EMBL/GenBank/DDBJ whole genome shotgun (WGS) entry which is preliminary data.</text>
</comment>
<dbReference type="AlphaFoldDB" id="A0ABD3DVB7"/>
<dbReference type="Proteomes" id="UP001632038">
    <property type="component" value="Unassembled WGS sequence"/>
</dbReference>
<evidence type="ECO:0000313" key="2">
    <source>
        <dbReference type="EMBL" id="KAL3644829.1"/>
    </source>
</evidence>
<evidence type="ECO:0000256" key="1">
    <source>
        <dbReference type="SAM" id="MobiDB-lite"/>
    </source>
</evidence>
<name>A0ABD3DVB7_9LAMI</name>
<reference evidence="3" key="1">
    <citation type="journal article" date="2024" name="IScience">
        <title>Strigolactones Initiate the Formation of Haustorium-like Structures in Castilleja.</title>
        <authorList>
            <person name="Buerger M."/>
            <person name="Peterson D."/>
            <person name="Chory J."/>
        </authorList>
    </citation>
    <scope>NUCLEOTIDE SEQUENCE [LARGE SCALE GENOMIC DNA]</scope>
</reference>
<sequence length="147" mass="15875">MEINDRVLFDASAYVLFEATGDSEAQQLDGDLESQHSDAAEEDALSCSYVRSGKEVDGGDNFRPRSDFDFDDWIVGGDDDGGGVSDLQDGGGVSDLEDGVVDQRRQGGKAVAPNEKVKGCCEKSSVKVMSEREGDRLFWEACLASHE</sequence>